<evidence type="ECO:0000313" key="2">
    <source>
        <dbReference type="EMBL" id="KAG2430624.1"/>
    </source>
</evidence>
<name>A0A835SYM1_CHLIN</name>
<feature type="compositionally biased region" description="Pro residues" evidence="1">
    <location>
        <begin position="33"/>
        <end position="43"/>
    </location>
</feature>
<comment type="caution">
    <text evidence="2">The sequence shown here is derived from an EMBL/GenBank/DDBJ whole genome shotgun (WGS) entry which is preliminary data.</text>
</comment>
<evidence type="ECO:0000313" key="3">
    <source>
        <dbReference type="Proteomes" id="UP000650467"/>
    </source>
</evidence>
<accession>A0A835SYM1</accession>
<sequence length="270" mass="26607">MDRTYILISPTAPASAATAILTSAAALHGSEDPPLPLPLPALLPAPSASSSAARSAAASAGSPSKSASSTSKSTRAPRLVTRQPLRRAWPHWGGVADGDCGHWANTWGEGPGGSDAAGTAEEGAADGADSGGRAAPGGGGGGGAHDGLGAAGAGLPRIALSFAACAPQFEDPAIRGVDLSQLTMAAAAVTDPPAAAREAGPAQGQDQAPTQQQLPLPPLRQRLCVMAVQMRVHQHQEPLGPDLTAVLEAVEEALAAGSGDGGGAHKGYDL</sequence>
<dbReference type="EMBL" id="JAEHOC010000027">
    <property type="protein sequence ID" value="KAG2430624.1"/>
    <property type="molecule type" value="Genomic_DNA"/>
</dbReference>
<feature type="compositionally biased region" description="Low complexity" evidence="1">
    <location>
        <begin position="116"/>
        <end position="133"/>
    </location>
</feature>
<dbReference type="AlphaFoldDB" id="A0A835SYM1"/>
<protein>
    <submittedName>
        <fullName evidence="2">Uncharacterized protein</fullName>
    </submittedName>
</protein>
<feature type="region of interest" description="Disordered" evidence="1">
    <location>
        <begin position="192"/>
        <end position="216"/>
    </location>
</feature>
<feature type="compositionally biased region" description="Low complexity" evidence="1">
    <location>
        <begin position="44"/>
        <end position="77"/>
    </location>
</feature>
<organism evidence="2 3">
    <name type="scientific">Chlamydomonas incerta</name>
    <dbReference type="NCBI Taxonomy" id="51695"/>
    <lineage>
        <taxon>Eukaryota</taxon>
        <taxon>Viridiplantae</taxon>
        <taxon>Chlorophyta</taxon>
        <taxon>core chlorophytes</taxon>
        <taxon>Chlorophyceae</taxon>
        <taxon>CS clade</taxon>
        <taxon>Chlamydomonadales</taxon>
        <taxon>Chlamydomonadaceae</taxon>
        <taxon>Chlamydomonas</taxon>
    </lineage>
</organism>
<feature type="region of interest" description="Disordered" evidence="1">
    <location>
        <begin position="28"/>
        <end position="87"/>
    </location>
</feature>
<proteinExistence type="predicted"/>
<dbReference type="Proteomes" id="UP000650467">
    <property type="component" value="Unassembled WGS sequence"/>
</dbReference>
<reference evidence="2" key="1">
    <citation type="journal article" date="2020" name="bioRxiv">
        <title>Comparative genomics of Chlamydomonas.</title>
        <authorList>
            <person name="Craig R.J."/>
            <person name="Hasan A.R."/>
            <person name="Ness R.W."/>
            <person name="Keightley P.D."/>
        </authorList>
    </citation>
    <scope>NUCLEOTIDE SEQUENCE</scope>
    <source>
        <strain evidence="2">SAG 7.73</strain>
    </source>
</reference>
<feature type="region of interest" description="Disordered" evidence="1">
    <location>
        <begin position="107"/>
        <end position="141"/>
    </location>
</feature>
<gene>
    <name evidence="2" type="ORF">HXX76_010142</name>
</gene>
<keyword evidence="3" id="KW-1185">Reference proteome</keyword>
<evidence type="ECO:0000256" key="1">
    <source>
        <dbReference type="SAM" id="MobiDB-lite"/>
    </source>
</evidence>